<proteinExistence type="predicted"/>
<evidence type="ECO:0000256" key="1">
    <source>
        <dbReference type="SAM" id="MobiDB-lite"/>
    </source>
</evidence>
<feature type="transmembrane region" description="Helical" evidence="2">
    <location>
        <begin position="38"/>
        <end position="65"/>
    </location>
</feature>
<feature type="compositionally biased region" description="Polar residues" evidence="1">
    <location>
        <begin position="10"/>
        <end position="23"/>
    </location>
</feature>
<protein>
    <submittedName>
        <fullName evidence="3">Uncharacterized protein</fullName>
    </submittedName>
</protein>
<dbReference type="InParanoid" id="A0A3N7HD71"/>
<organism evidence="3 4">
    <name type="scientific">Populus trichocarpa</name>
    <name type="common">Western balsam poplar</name>
    <name type="synonym">Populus balsamifera subsp. trichocarpa</name>
    <dbReference type="NCBI Taxonomy" id="3694"/>
    <lineage>
        <taxon>Eukaryota</taxon>
        <taxon>Viridiplantae</taxon>
        <taxon>Streptophyta</taxon>
        <taxon>Embryophyta</taxon>
        <taxon>Tracheophyta</taxon>
        <taxon>Spermatophyta</taxon>
        <taxon>Magnoliopsida</taxon>
        <taxon>eudicotyledons</taxon>
        <taxon>Gunneridae</taxon>
        <taxon>Pentapetalae</taxon>
        <taxon>rosids</taxon>
        <taxon>fabids</taxon>
        <taxon>Malpighiales</taxon>
        <taxon>Salicaceae</taxon>
        <taxon>Saliceae</taxon>
        <taxon>Populus</taxon>
    </lineage>
</organism>
<dbReference type="AlphaFoldDB" id="A0A3N7HD71"/>
<dbReference type="EMBL" id="CM009300">
    <property type="protein sequence ID" value="RQO97374.1"/>
    <property type="molecule type" value="Genomic_DNA"/>
</dbReference>
<evidence type="ECO:0000313" key="3">
    <source>
        <dbReference type="EMBL" id="RQO97374.1"/>
    </source>
</evidence>
<keyword evidence="2" id="KW-0472">Membrane</keyword>
<reference evidence="3 4" key="1">
    <citation type="journal article" date="2006" name="Science">
        <title>The genome of black cottonwood, Populus trichocarpa (Torr. &amp; Gray).</title>
        <authorList>
            <person name="Tuskan G.A."/>
            <person name="Difazio S."/>
            <person name="Jansson S."/>
            <person name="Bohlmann J."/>
            <person name="Grigoriev I."/>
            <person name="Hellsten U."/>
            <person name="Putnam N."/>
            <person name="Ralph S."/>
            <person name="Rombauts S."/>
            <person name="Salamov A."/>
            <person name="Schein J."/>
            <person name="Sterck L."/>
            <person name="Aerts A."/>
            <person name="Bhalerao R.R."/>
            <person name="Bhalerao R.P."/>
            <person name="Blaudez D."/>
            <person name="Boerjan W."/>
            <person name="Brun A."/>
            <person name="Brunner A."/>
            <person name="Busov V."/>
            <person name="Campbell M."/>
            <person name="Carlson J."/>
            <person name="Chalot M."/>
            <person name="Chapman J."/>
            <person name="Chen G.L."/>
            <person name="Cooper D."/>
            <person name="Coutinho P.M."/>
            <person name="Couturier J."/>
            <person name="Covert S."/>
            <person name="Cronk Q."/>
            <person name="Cunningham R."/>
            <person name="Davis J."/>
            <person name="Degroeve S."/>
            <person name="Dejardin A."/>
            <person name="Depamphilis C."/>
            <person name="Detter J."/>
            <person name="Dirks B."/>
            <person name="Dubchak I."/>
            <person name="Duplessis S."/>
            <person name="Ehlting J."/>
            <person name="Ellis B."/>
            <person name="Gendler K."/>
            <person name="Goodstein D."/>
            <person name="Gribskov M."/>
            <person name="Grimwood J."/>
            <person name="Groover A."/>
            <person name="Gunter L."/>
            <person name="Hamberger B."/>
            <person name="Heinze B."/>
            <person name="Helariutta Y."/>
            <person name="Henrissat B."/>
            <person name="Holligan D."/>
            <person name="Holt R."/>
            <person name="Huang W."/>
            <person name="Islam-Faridi N."/>
            <person name="Jones S."/>
            <person name="Jones-Rhoades M."/>
            <person name="Jorgensen R."/>
            <person name="Joshi C."/>
            <person name="Kangasjarvi J."/>
            <person name="Karlsson J."/>
            <person name="Kelleher C."/>
            <person name="Kirkpatrick R."/>
            <person name="Kirst M."/>
            <person name="Kohler A."/>
            <person name="Kalluri U."/>
            <person name="Larimer F."/>
            <person name="Leebens-Mack J."/>
            <person name="Leple J.C."/>
            <person name="Locascio P."/>
            <person name="Lou Y."/>
            <person name="Lucas S."/>
            <person name="Martin F."/>
            <person name="Montanini B."/>
            <person name="Napoli C."/>
            <person name="Nelson D.R."/>
            <person name="Nelson C."/>
            <person name="Nieminen K."/>
            <person name="Nilsson O."/>
            <person name="Pereda V."/>
            <person name="Peter G."/>
            <person name="Philippe R."/>
            <person name="Pilate G."/>
            <person name="Poliakov A."/>
            <person name="Razumovskaya J."/>
            <person name="Richardson P."/>
            <person name="Rinaldi C."/>
            <person name="Ritland K."/>
            <person name="Rouze P."/>
            <person name="Ryaboy D."/>
            <person name="Schmutz J."/>
            <person name="Schrader J."/>
            <person name="Segerman B."/>
            <person name="Shin H."/>
            <person name="Siddiqui A."/>
            <person name="Sterky F."/>
            <person name="Terry A."/>
            <person name="Tsai C.J."/>
            <person name="Uberbacher E."/>
            <person name="Unneberg P."/>
            <person name="Vahala J."/>
            <person name="Wall K."/>
            <person name="Wessler S."/>
            <person name="Yang G."/>
            <person name="Yin T."/>
            <person name="Douglas C."/>
            <person name="Marra M."/>
            <person name="Sandberg G."/>
            <person name="Van de Peer Y."/>
            <person name="Rokhsar D."/>
        </authorList>
    </citation>
    <scope>NUCLEOTIDE SEQUENCE [LARGE SCALE GENOMIC DNA]</scope>
    <source>
        <strain evidence="4">cv. Nisqually</strain>
    </source>
</reference>
<keyword evidence="2" id="KW-0812">Transmembrane</keyword>
<feature type="region of interest" description="Disordered" evidence="1">
    <location>
        <begin position="1"/>
        <end position="26"/>
    </location>
</feature>
<keyword evidence="2" id="KW-1133">Transmembrane helix</keyword>
<name>A0A3N7HD71_POPTR</name>
<gene>
    <name evidence="3" type="ORF">POPTR_011G023450</name>
</gene>
<accession>A0A3N7HD71</accession>
<evidence type="ECO:0000313" key="4">
    <source>
        <dbReference type="Proteomes" id="UP000006729"/>
    </source>
</evidence>
<keyword evidence="4" id="KW-1185">Reference proteome</keyword>
<dbReference type="Proteomes" id="UP000006729">
    <property type="component" value="Chromosome 11"/>
</dbReference>
<evidence type="ECO:0000256" key="2">
    <source>
        <dbReference type="SAM" id="Phobius"/>
    </source>
</evidence>
<sequence>MALRDDTVGQIPSGQSPPRSLTRNGRKMSIRWRMSRDCGVFIGLLLLPHACMPACLFSSSMPILLS</sequence>